<feature type="domain" description="Polyvalent protein metallopeptidase" evidence="3">
    <location>
        <begin position="200"/>
        <end position="317"/>
    </location>
</feature>
<feature type="domain" description="N-terminal" evidence="2">
    <location>
        <begin position="15"/>
        <end position="121"/>
    </location>
</feature>
<evidence type="ECO:0008006" key="6">
    <source>
        <dbReference type="Google" id="ProtNLM"/>
    </source>
</evidence>
<dbReference type="GO" id="GO:0003697">
    <property type="term" value="F:single-stranded DNA binding"/>
    <property type="evidence" value="ECO:0007669"/>
    <property type="project" value="InterPro"/>
</dbReference>
<evidence type="ECO:0000313" key="4">
    <source>
        <dbReference type="EMBL" id="ACZ01614.1"/>
    </source>
</evidence>
<dbReference type="KEGG" id="smf:Smon_1159"/>
<dbReference type="STRING" id="519441.Smon_1159"/>
<dbReference type="HOGENOM" id="CLU_041111_3_1_0"/>
<proteinExistence type="predicted"/>
<dbReference type="Pfam" id="PF18818">
    <property type="entry name" value="MPTase-PolyVal"/>
    <property type="match status" value="1"/>
</dbReference>
<evidence type="ECO:0000313" key="5">
    <source>
        <dbReference type="Proteomes" id="UP000002072"/>
    </source>
</evidence>
<dbReference type="InterPro" id="IPR041459">
    <property type="entry name" value="MPTase-PolyVal"/>
</dbReference>
<gene>
    <name evidence="4" type="ordered locus">Smon_1159</name>
</gene>
<dbReference type="eggNOG" id="COG4227">
    <property type="taxonomic scope" value="Bacteria"/>
</dbReference>
<evidence type="ECO:0000259" key="2">
    <source>
        <dbReference type="Pfam" id="PF08401"/>
    </source>
</evidence>
<dbReference type="OrthoDB" id="9792687at2"/>
<dbReference type="AlphaFoldDB" id="D1AV54"/>
<accession>D1AV54</accession>
<dbReference type="Pfam" id="PF08401">
    <property type="entry name" value="ArdcN"/>
    <property type="match status" value="1"/>
</dbReference>
<dbReference type="Proteomes" id="UP000002072">
    <property type="component" value="Chromosome"/>
</dbReference>
<dbReference type="EMBL" id="CP001779">
    <property type="protein sequence ID" value="ACZ01614.1"/>
    <property type="molecule type" value="Genomic_DNA"/>
</dbReference>
<reference evidence="4 5" key="1">
    <citation type="journal article" date="2009" name="Stand. Genomic Sci.">
        <title>Complete genome sequence of Streptobacillus moniliformis type strain (9901T).</title>
        <authorList>
            <person name="Nolan M."/>
            <person name="Gronow S."/>
            <person name="Lapidus A."/>
            <person name="Ivanova N."/>
            <person name="Copeland A."/>
            <person name="Lucas S."/>
            <person name="Del Rio T.G."/>
            <person name="Chen F."/>
            <person name="Tice H."/>
            <person name="Pitluck S."/>
            <person name="Cheng J.F."/>
            <person name="Sims D."/>
            <person name="Meincke L."/>
            <person name="Bruce D."/>
            <person name="Goodwin L."/>
            <person name="Brettin T."/>
            <person name="Han C."/>
            <person name="Detter J.C."/>
            <person name="Ovchinikova G."/>
            <person name="Pati A."/>
            <person name="Mavromatis K."/>
            <person name="Mikhailova N."/>
            <person name="Chen A."/>
            <person name="Palaniappan K."/>
            <person name="Land M."/>
            <person name="Hauser L."/>
            <person name="Chang Y.J."/>
            <person name="Jeffries C.D."/>
            <person name="Rohde M."/>
            <person name="Sproer C."/>
            <person name="Goker M."/>
            <person name="Bristow J."/>
            <person name="Eisen J.A."/>
            <person name="Markowitz V."/>
            <person name="Hugenholtz P."/>
            <person name="Kyrpides N.C."/>
            <person name="Klenk H.P."/>
            <person name="Chain P."/>
        </authorList>
    </citation>
    <scope>NUCLEOTIDE SEQUENCE [LARGE SCALE GENOMIC DNA]</scope>
    <source>
        <strain evidence="5">ATCC 14647 / DSM 12112 / NCTC 10651 / 9901</strain>
    </source>
</reference>
<evidence type="ECO:0000259" key="3">
    <source>
        <dbReference type="Pfam" id="PF18818"/>
    </source>
</evidence>
<dbReference type="RefSeq" id="WP_012859161.1">
    <property type="nucleotide sequence ID" value="NC_013515.1"/>
</dbReference>
<dbReference type="GeneID" id="29674216"/>
<dbReference type="InterPro" id="IPR013610">
    <property type="entry name" value="ArdC_N"/>
</dbReference>
<feature type="region of interest" description="Disordered" evidence="1">
    <location>
        <begin position="370"/>
        <end position="389"/>
    </location>
</feature>
<evidence type="ECO:0000256" key="1">
    <source>
        <dbReference type="SAM" id="MobiDB-lite"/>
    </source>
</evidence>
<sequence length="389" mass="44870">MNKKKDIHEILKESRLEILDEIVKAIDKDPLNWSKSWNPSMVAPFNPITKNYYSGGNVLKAAITCKELESKDPRWLTFLQIKEAGLKLKKGASSIQMEYWSFPKEKLTDDKLKELSEKEIKRIENKIALRVKKGWEFEDGFGNKIATPIDRNHKDFNLVAKYVENTPLPGYFNVFNAKDIEGLEEFKYPGVEKSDLWDIADDLIASCPVKVIEAAQDKVFSSSNLVTKKIVLPPRETFKNSQDFLAALLHEMGHETGNENLKRDKGVKGSLDYAKEELVAEFTSIMVQGRLGIKLGENSKNNHTAYLQNWIKVTKDRTHEDNYKPENELFKALSEASKSANLIMERYKEKRKELGKDYVDILEINVSKEKDKEISSNWDNKKEYKNLER</sequence>
<name>D1AV54_STRM9</name>
<keyword evidence="5" id="KW-1185">Reference proteome</keyword>
<protein>
    <recommendedName>
        <fullName evidence="6">DNA primase TraC</fullName>
    </recommendedName>
</protein>
<organism evidence="4 5">
    <name type="scientific">Streptobacillus moniliformis (strain ATCC 14647 / DSM 12112 / NCTC 10651 / 9901)</name>
    <dbReference type="NCBI Taxonomy" id="519441"/>
    <lineage>
        <taxon>Bacteria</taxon>
        <taxon>Fusobacteriati</taxon>
        <taxon>Fusobacteriota</taxon>
        <taxon>Fusobacteriia</taxon>
        <taxon>Fusobacteriales</taxon>
        <taxon>Leptotrichiaceae</taxon>
        <taxon>Streptobacillus</taxon>
    </lineage>
</organism>